<keyword evidence="1" id="KW-0418">Kinase</keyword>
<dbReference type="SUPFAM" id="SSF118310">
    <property type="entry name" value="AN1-like Zinc finger"/>
    <property type="match status" value="1"/>
</dbReference>
<dbReference type="Proteomes" id="UP000323067">
    <property type="component" value="Chromosome v"/>
</dbReference>
<evidence type="ECO:0000313" key="2">
    <source>
        <dbReference type="Proteomes" id="UP000323067"/>
    </source>
</evidence>
<dbReference type="PANTHER" id="PTHR21310">
    <property type="entry name" value="AMINOGLYCOSIDE PHOSPHOTRANSFERASE-RELATED-RELATED"/>
    <property type="match status" value="1"/>
</dbReference>
<evidence type="ECO:0000313" key="1">
    <source>
        <dbReference type="EMBL" id="ATY64855.1"/>
    </source>
</evidence>
<dbReference type="InterPro" id="IPR035896">
    <property type="entry name" value="AN1-like_Znf"/>
</dbReference>
<dbReference type="EMBL" id="CP023325">
    <property type="protein sequence ID" value="ATY64855.1"/>
    <property type="molecule type" value="Genomic_DNA"/>
</dbReference>
<reference evidence="1 2" key="1">
    <citation type="journal article" date="2017" name="BMC Genomics">
        <title>Chromosome level assembly and secondary metabolite potential of the parasitic fungus Cordyceps militaris.</title>
        <authorList>
            <person name="Kramer G.J."/>
            <person name="Nodwell J.R."/>
        </authorList>
    </citation>
    <scope>NUCLEOTIDE SEQUENCE [LARGE SCALE GENOMIC DNA]</scope>
    <source>
        <strain evidence="1 2">ATCC 34164</strain>
    </source>
</reference>
<sequence>MDAGAISSLWPCDVGGCQLPAVQVQGNCELCGKHLCRLHVQHQWHKCPSPESNWKDYADQYAAGEAQRLDALCRQINGEKLCARASRLRGEPPIPCQVDLSPKTLSKMMGGQNCHADVVFADGVVWIVRFRLVAPRAPPPHVRDYVLQSEADTMKYLQLHTRIPSPRVYDWALESDPANEVGIGYILMEKLPGTPLNWQGATAAQRRKIVQQLADIMLEIERHPFSQLGSLIDSQATSGDETGAATSTPSTIQVRGLAKHSTSKSGINGGPLGPFRSSASAFRAQVEAYLGMICAGEIGTAGNAVDAFLAHRFRLDNAAEDRVWGHDANPASERFYLKHADDKGDHILVSADFDIVGIIDWEWCATASKAEAFASPCMMWPVAAFYDGSNALADEERLLAGALRKRGREDLADCVLRGRVVQRLLFALGPVAAAHEATKTWASLFMGMKRALDGKGEERLGQEEEEWEQWKAQALREWKDEPLLQAVLAGGQVGVADPK</sequence>
<keyword evidence="1" id="KW-0808">Transferase</keyword>
<proteinExistence type="predicted"/>
<dbReference type="GO" id="GO:0016301">
    <property type="term" value="F:kinase activity"/>
    <property type="evidence" value="ECO:0007669"/>
    <property type="project" value="UniProtKB-KW"/>
</dbReference>
<dbReference type="Gene3D" id="3.90.1200.10">
    <property type="match status" value="1"/>
</dbReference>
<dbReference type="AlphaFoldDB" id="A0A2H4SP10"/>
<dbReference type="OrthoDB" id="5327538at2759"/>
<dbReference type="PANTHER" id="PTHR21310:SF15">
    <property type="entry name" value="AMINOGLYCOSIDE PHOSPHOTRANSFERASE DOMAIN-CONTAINING PROTEIN"/>
    <property type="match status" value="1"/>
</dbReference>
<dbReference type="VEuPathDB" id="FungiDB:A9K55_005267"/>
<name>A0A2H4SP10_CORMI</name>
<dbReference type="SUPFAM" id="SSF56112">
    <property type="entry name" value="Protein kinase-like (PK-like)"/>
    <property type="match status" value="1"/>
</dbReference>
<protein>
    <submittedName>
        <fullName evidence="1">Kinase-like domain</fullName>
    </submittedName>
</protein>
<dbReference type="InterPro" id="IPR051678">
    <property type="entry name" value="AGP_Transferase"/>
</dbReference>
<accession>A0A2H4SP10</accession>
<gene>
    <name evidence="1" type="ORF">A9K55_005267</name>
</gene>
<dbReference type="VEuPathDB" id="FungiDB:CCM_08153"/>
<organism evidence="1 2">
    <name type="scientific">Cordyceps militaris</name>
    <name type="common">Caterpillar fungus</name>
    <name type="synonym">Clavaria militaris</name>
    <dbReference type="NCBI Taxonomy" id="73501"/>
    <lineage>
        <taxon>Eukaryota</taxon>
        <taxon>Fungi</taxon>
        <taxon>Dikarya</taxon>
        <taxon>Ascomycota</taxon>
        <taxon>Pezizomycotina</taxon>
        <taxon>Sordariomycetes</taxon>
        <taxon>Hypocreomycetidae</taxon>
        <taxon>Hypocreales</taxon>
        <taxon>Cordycipitaceae</taxon>
        <taxon>Cordyceps</taxon>
    </lineage>
</organism>
<dbReference type="InterPro" id="IPR011009">
    <property type="entry name" value="Kinase-like_dom_sf"/>
</dbReference>